<accession>A0A3N4UX99</accession>
<reference evidence="1 2" key="1">
    <citation type="submission" date="2018-11" db="EMBL/GenBank/DDBJ databases">
        <title>Genomic Encyclopedia of Type Strains, Phase IV (KMG-IV): sequencing the most valuable type-strain genomes for metagenomic binning, comparative biology and taxonomic classification.</title>
        <authorList>
            <person name="Goeker M."/>
        </authorList>
    </citation>
    <scope>NUCLEOTIDE SEQUENCE [LARGE SCALE GENOMIC DNA]</scope>
    <source>
        <strain evidence="1 2">DSM 25623</strain>
    </source>
</reference>
<dbReference type="RefSeq" id="WP_123771459.1">
    <property type="nucleotide sequence ID" value="NZ_RKQN01000008.1"/>
</dbReference>
<organism evidence="1 2">
    <name type="scientific">Vulcaniibacterium tengchongense</name>
    <dbReference type="NCBI Taxonomy" id="1273429"/>
    <lineage>
        <taxon>Bacteria</taxon>
        <taxon>Pseudomonadati</taxon>
        <taxon>Pseudomonadota</taxon>
        <taxon>Gammaproteobacteria</taxon>
        <taxon>Lysobacterales</taxon>
        <taxon>Lysobacteraceae</taxon>
        <taxon>Vulcaniibacterium</taxon>
    </lineage>
</organism>
<sequence>MIKPNSLREHLTTAIPELGRDPDRLLVFIERGSLAGTFAPGFSYEYSYTLSVIVTDFGGQPDAVMVPLMVWIARHQPELLANPARRGEIAFEAELLANDKVDLEIRLPLTERVGVHRRAEGGFAVEHYPEPELEATLPAGRWDVYLKGEWLGGWDVPPA</sequence>
<evidence type="ECO:0000313" key="2">
    <source>
        <dbReference type="Proteomes" id="UP000269708"/>
    </source>
</evidence>
<dbReference type="AlphaFoldDB" id="A0A3N4UX99"/>
<protein>
    <submittedName>
        <fullName evidence="1">Tail completion protein R (GpR)</fullName>
    </submittedName>
</protein>
<comment type="caution">
    <text evidence="1">The sequence shown here is derived from an EMBL/GenBank/DDBJ whole genome shotgun (WGS) entry which is preliminary data.</text>
</comment>
<evidence type="ECO:0000313" key="1">
    <source>
        <dbReference type="EMBL" id="RPE74623.1"/>
    </source>
</evidence>
<dbReference type="Pfam" id="PF06891">
    <property type="entry name" value="P2_Phage_GpR"/>
    <property type="match status" value="1"/>
</dbReference>
<keyword evidence="2" id="KW-1185">Reference proteome</keyword>
<dbReference type="EMBL" id="RKQN01000008">
    <property type="protein sequence ID" value="RPE74623.1"/>
    <property type="molecule type" value="Genomic_DNA"/>
</dbReference>
<name>A0A3N4UX99_9GAMM</name>
<gene>
    <name evidence="1" type="ORF">EDC50_3152</name>
</gene>
<dbReference type="InterPro" id="IPR009678">
    <property type="entry name" value="Phage_tail_completion_R"/>
</dbReference>
<dbReference type="Proteomes" id="UP000269708">
    <property type="component" value="Unassembled WGS sequence"/>
</dbReference>
<proteinExistence type="predicted"/>
<dbReference type="OrthoDB" id="8564199at2"/>